<comment type="caution">
    <text evidence="1">The sequence shown here is derived from an EMBL/GenBank/DDBJ whole genome shotgun (WGS) entry which is preliminary data.</text>
</comment>
<organism evidence="1 2">
    <name type="scientific">Candidatus Lambdaproteobacteria bacterium RIFOXYD2_FULL_56_26</name>
    <dbReference type="NCBI Taxonomy" id="1817773"/>
    <lineage>
        <taxon>Bacteria</taxon>
        <taxon>Pseudomonadati</taxon>
        <taxon>Pseudomonadota</taxon>
        <taxon>Candidatus Lambdaproteobacteria</taxon>
    </lineage>
</organism>
<gene>
    <name evidence="1" type="ORF">A2557_05175</name>
</gene>
<accession>A0A1F6GVL5</accession>
<dbReference type="Pfam" id="PF11902">
    <property type="entry name" value="DUF3422"/>
    <property type="match status" value="1"/>
</dbReference>
<evidence type="ECO:0008006" key="3">
    <source>
        <dbReference type="Google" id="ProtNLM"/>
    </source>
</evidence>
<name>A0A1F6GVL5_9PROT</name>
<dbReference type="Proteomes" id="UP000177583">
    <property type="component" value="Unassembled WGS sequence"/>
</dbReference>
<dbReference type="AlphaFoldDB" id="A0A1F6GVL5"/>
<protein>
    <recommendedName>
        <fullName evidence="3">Egg lysin</fullName>
    </recommendedName>
</protein>
<evidence type="ECO:0000313" key="1">
    <source>
        <dbReference type="EMBL" id="OGH02148.1"/>
    </source>
</evidence>
<sequence>MTVKFALPKVHPSYETLLGEVHSRPFPTLQCPTSVVQLTLLQGWLSKSAEADHLERLCKELECTPVSHSTRSFRAQIGHLEVRMQRHLEFSIYQFIRTTGGSPFSESPLEMLPPGWLEGLSGELISAVWLEAEPYGKDQTTTPERLHQLLGEESPKGSLVRSGKTMVWSNFLPDENGFVRYLVQNKTLGSAQLGRLVQRLLEAETYRLLSLLALPMLKDIGPMLDRMEYSMLLISDHIQRINSIDDQKSLLAKLSAQAAEVELLRSNDYRFSASHAYFDLYDERLGELKEEKMEGILTFGEFLNRRMGPARRTMRHSQQRLADLSSRIGSARELLQTNINMTIEHQNQELLLSMEKRSHLQLRMQEAVEGLSIAAISYYMVSLVKYVLEGLKTIGVPLNKEMATGLAVPLVLLTVWLAIHKIKDHVLGSEEEEH</sequence>
<reference evidence="1 2" key="1">
    <citation type="journal article" date="2016" name="Nat. Commun.">
        <title>Thousands of microbial genomes shed light on interconnected biogeochemical processes in an aquifer system.</title>
        <authorList>
            <person name="Anantharaman K."/>
            <person name="Brown C.T."/>
            <person name="Hug L.A."/>
            <person name="Sharon I."/>
            <person name="Castelle C.J."/>
            <person name="Probst A.J."/>
            <person name="Thomas B.C."/>
            <person name="Singh A."/>
            <person name="Wilkins M.J."/>
            <person name="Karaoz U."/>
            <person name="Brodie E.L."/>
            <person name="Williams K.H."/>
            <person name="Hubbard S.S."/>
            <person name="Banfield J.F."/>
        </authorList>
    </citation>
    <scope>NUCLEOTIDE SEQUENCE [LARGE SCALE GENOMIC DNA]</scope>
</reference>
<dbReference type="InterPro" id="IPR021830">
    <property type="entry name" value="DUF3422"/>
</dbReference>
<proteinExistence type="predicted"/>
<evidence type="ECO:0000313" key="2">
    <source>
        <dbReference type="Proteomes" id="UP000177583"/>
    </source>
</evidence>
<dbReference type="EMBL" id="MFNF01000024">
    <property type="protein sequence ID" value="OGH02148.1"/>
    <property type="molecule type" value="Genomic_DNA"/>
</dbReference>